<protein>
    <submittedName>
        <fullName evidence="5">PX</fullName>
    </submittedName>
</protein>
<organism evidence="5 6">
    <name type="scientific">Harbour porpoise adenovirus 1</name>
    <dbReference type="NCBI Taxonomy" id="1958807"/>
    <lineage>
        <taxon>Viruses</taxon>
        <taxon>Varidnaviria</taxon>
        <taxon>Bamfordvirae</taxon>
        <taxon>Preplasmiviricota</taxon>
        <taxon>Polisuviricotina</taxon>
        <taxon>Pharingeaviricetes</taxon>
        <taxon>Rowavirales</taxon>
        <taxon>Adenoviridae</taxon>
        <taxon>Mastadenovirus</taxon>
        <taxon>Mastadenovirus phocoenae</taxon>
    </lineage>
</organism>
<dbReference type="Proteomes" id="UP000316949">
    <property type="component" value="Segment"/>
</dbReference>
<evidence type="ECO:0000313" key="5">
    <source>
        <dbReference type="EMBL" id="AQQ73632.1"/>
    </source>
</evidence>
<evidence type="ECO:0000256" key="3">
    <source>
        <dbReference type="ARBA" id="ARBA00022921"/>
    </source>
</evidence>
<sequence>MRKRSRINIRKRPLKGGFLQALIPLIAAAIGAAPGIASVAIQASQNRRH</sequence>
<dbReference type="EMBL" id="KY352473">
    <property type="protein sequence ID" value="AQQ73632.1"/>
    <property type="molecule type" value="Genomic_DNA"/>
</dbReference>
<evidence type="ECO:0000256" key="4">
    <source>
        <dbReference type="ARBA" id="ARBA00023125"/>
    </source>
</evidence>
<evidence type="ECO:0000313" key="6">
    <source>
        <dbReference type="Proteomes" id="UP000316949"/>
    </source>
</evidence>
<proteinExistence type="predicted"/>
<keyword evidence="4" id="KW-0238">DNA-binding</keyword>
<dbReference type="GO" id="GO:0019013">
    <property type="term" value="C:viral nucleocapsid"/>
    <property type="evidence" value="ECO:0007669"/>
    <property type="project" value="InterPro"/>
</dbReference>
<accession>A0A1S5XY04</accession>
<keyword evidence="3" id="KW-0426">Late protein</keyword>
<comment type="subcellular location">
    <subcellularLocation>
        <location evidence="1">Virion</location>
    </subcellularLocation>
</comment>
<keyword evidence="2" id="KW-0946">Virion</keyword>
<evidence type="ECO:0000256" key="1">
    <source>
        <dbReference type="ARBA" id="ARBA00004328"/>
    </source>
</evidence>
<reference evidence="5 6" key="1">
    <citation type="submission" date="2016-12" db="EMBL/GenBank/DDBJ databases">
        <title>A novel cetacean adenovirus in stranded harbour porpoises from the North Sea: detection and molecular characterization.</title>
        <authorList>
            <person name="van Beurden S.J."/>
            <person name="Ijsseldijk L.L."/>
            <person name="van de Bildt M."/>
            <person name="Begeman L."/>
            <person name="Wellehan J.F.X.Jr."/>
            <person name="Watzek T.B."/>
            <person name="Vrieze G."/>
            <person name="Grone A."/>
            <person name="Kuiken T."/>
            <person name="Verheije M.H."/>
            <person name="Penzes J.J."/>
        </authorList>
    </citation>
    <scope>NUCLEOTIDE SEQUENCE [LARGE SCALE GENOMIC DNA]</scope>
    <source>
        <strain evidence="5 6">HpAdV-1</strain>
    </source>
</reference>
<name>A0A1S5XY04_9ADEN</name>
<evidence type="ECO:0000256" key="2">
    <source>
        <dbReference type="ARBA" id="ARBA00022844"/>
    </source>
</evidence>
<dbReference type="Pfam" id="PF05829">
    <property type="entry name" value="Adeno_PX"/>
    <property type="match status" value="1"/>
</dbReference>
<dbReference type="GO" id="GO:0003677">
    <property type="term" value="F:DNA binding"/>
    <property type="evidence" value="ECO:0007669"/>
    <property type="project" value="UniProtKB-KW"/>
</dbReference>
<dbReference type="InterPro" id="IPR008393">
    <property type="entry name" value="Adenovirus_late_L2_mu_core"/>
</dbReference>
<keyword evidence="6" id="KW-1185">Reference proteome</keyword>